<proteinExistence type="predicted"/>
<dbReference type="AlphaFoldDB" id="A0A193LD99"/>
<feature type="transmembrane region" description="Helical" evidence="1">
    <location>
        <begin position="245"/>
        <end position="265"/>
    </location>
</feature>
<dbReference type="Proteomes" id="UP000092695">
    <property type="component" value="Chromosome"/>
</dbReference>
<keyword evidence="1" id="KW-0812">Transmembrane</keyword>
<feature type="signal peptide" evidence="2">
    <location>
        <begin position="1"/>
        <end position="28"/>
    </location>
</feature>
<evidence type="ECO:0000313" key="3">
    <source>
        <dbReference type="EMBL" id="ANO50416.1"/>
    </source>
</evidence>
<protein>
    <recommendedName>
        <fullName evidence="5">HupE/UreJ family protein</fullName>
    </recommendedName>
</protein>
<evidence type="ECO:0008006" key="5">
    <source>
        <dbReference type="Google" id="ProtNLM"/>
    </source>
</evidence>
<feature type="transmembrane region" description="Helical" evidence="1">
    <location>
        <begin position="303"/>
        <end position="322"/>
    </location>
</feature>
<sequence>MTSLMRRIRPLLVLTLLLPILAPPIADAHEIPTEVVVQSYVKPEGSELKLLVRVPLEAMRDVVFPLRGPGFLDLENIDETLHDAATIWIANEVQLFEGGVEIDSYTISAVRLSLPSDRSFRTYEAALANVQSAPLPTSTELYYQQALLDVLIEYPIQADTAEFSINPNFRRLGLNTTTVVRFLAPGASERLFEFSNDPGVVHLDPRWHHAFARFVVFGFEHILDGIDHLLFVMCLIIPFRRIRPLVVIVTSFTVAHSITLMGSAFGITPSAIWFPSLIESLIAASIVYMALENMVGSRWERRWLVAFGFGLVHGFGFSFALAETMQFAGGHLLTSLLAFNLGVEAGQILIILIAVPLLNLLFRAGLPERAGTIILSAILAHSGWHWMSDRFSEFFAYNHSLPDLNAAFFALLMRWMLLAGITGLIVWFMYSVFSRFVARQKGKTT</sequence>
<dbReference type="KEGG" id="woc:BA177_03615"/>
<dbReference type="InterPro" id="IPR032809">
    <property type="entry name" value="Put_HupE_UreJ"/>
</dbReference>
<accession>A0A193LD99</accession>
<evidence type="ECO:0000256" key="2">
    <source>
        <dbReference type="SAM" id="SignalP"/>
    </source>
</evidence>
<keyword evidence="1" id="KW-1133">Transmembrane helix</keyword>
<keyword evidence="4" id="KW-1185">Reference proteome</keyword>
<dbReference type="STRING" id="1548547.BA177_03615"/>
<reference evidence="3 4" key="1">
    <citation type="submission" date="2016-06" db="EMBL/GenBank/DDBJ databases">
        <title>Complete genome sequence of a deep-branching marine Gamma Proteobacterium Woeseia oceani type strain XK5.</title>
        <authorList>
            <person name="Mu D."/>
            <person name="Du Z."/>
        </authorList>
    </citation>
    <scope>NUCLEOTIDE SEQUENCE [LARGE SCALE GENOMIC DNA]</scope>
    <source>
        <strain evidence="3 4">XK5</strain>
    </source>
</reference>
<name>A0A193LD99_9GAMM</name>
<keyword evidence="2" id="KW-0732">Signal</keyword>
<evidence type="ECO:0000256" key="1">
    <source>
        <dbReference type="SAM" id="Phobius"/>
    </source>
</evidence>
<feature type="transmembrane region" description="Helical" evidence="1">
    <location>
        <begin position="370"/>
        <end position="387"/>
    </location>
</feature>
<keyword evidence="1" id="KW-0472">Membrane</keyword>
<dbReference type="Pfam" id="PF13795">
    <property type="entry name" value="HupE_UreJ_2"/>
    <property type="match status" value="1"/>
</dbReference>
<feature type="transmembrane region" description="Helical" evidence="1">
    <location>
        <begin position="334"/>
        <end position="358"/>
    </location>
</feature>
<dbReference type="EMBL" id="CP016268">
    <property type="protein sequence ID" value="ANO50416.1"/>
    <property type="molecule type" value="Genomic_DNA"/>
</dbReference>
<organism evidence="3 4">
    <name type="scientific">Woeseia oceani</name>
    <dbReference type="NCBI Taxonomy" id="1548547"/>
    <lineage>
        <taxon>Bacteria</taxon>
        <taxon>Pseudomonadati</taxon>
        <taxon>Pseudomonadota</taxon>
        <taxon>Gammaproteobacteria</taxon>
        <taxon>Woeseiales</taxon>
        <taxon>Woeseiaceae</taxon>
        <taxon>Woeseia</taxon>
    </lineage>
</organism>
<dbReference type="OrthoDB" id="9808870at2"/>
<feature type="transmembrane region" description="Helical" evidence="1">
    <location>
        <begin position="271"/>
        <end position="291"/>
    </location>
</feature>
<gene>
    <name evidence="3" type="ORF">BA177_03615</name>
</gene>
<evidence type="ECO:0000313" key="4">
    <source>
        <dbReference type="Proteomes" id="UP000092695"/>
    </source>
</evidence>
<feature type="chain" id="PRO_5008260079" description="HupE/UreJ family protein" evidence="2">
    <location>
        <begin position="29"/>
        <end position="445"/>
    </location>
</feature>
<feature type="transmembrane region" description="Helical" evidence="1">
    <location>
        <begin position="407"/>
        <end position="433"/>
    </location>
</feature>